<dbReference type="RefSeq" id="WP_125565569.1">
    <property type="nucleotide sequence ID" value="NZ_AP019307.1"/>
</dbReference>
<keyword evidence="2 4" id="KW-0238">DNA-binding</keyword>
<dbReference type="GO" id="GO:0003677">
    <property type="term" value="F:DNA binding"/>
    <property type="evidence" value="ECO:0007669"/>
    <property type="project" value="UniProtKB-UniRule"/>
</dbReference>
<evidence type="ECO:0000313" key="6">
    <source>
        <dbReference type="EMBL" id="BBH15719.1"/>
    </source>
</evidence>
<reference evidence="6 7" key="1">
    <citation type="submission" date="2018-11" db="EMBL/GenBank/DDBJ databases">
        <title>Complete genome sequence of Nocardioides baekrokdamisoli strain KCTC 39748.</title>
        <authorList>
            <person name="Kang S.W."/>
            <person name="Lee K.C."/>
            <person name="Kim K.K."/>
            <person name="Kim J.S."/>
            <person name="Kim D.S."/>
            <person name="Ko S.H."/>
            <person name="Yang S.H."/>
            <person name="Shin Y.K."/>
            <person name="Lee J.S."/>
        </authorList>
    </citation>
    <scope>NUCLEOTIDE SEQUENCE [LARGE SCALE GENOMIC DNA]</scope>
    <source>
        <strain evidence="6 7">KCTC 39748</strain>
    </source>
</reference>
<evidence type="ECO:0000256" key="1">
    <source>
        <dbReference type="ARBA" id="ARBA00023015"/>
    </source>
</evidence>
<dbReference type="Gene3D" id="1.10.357.10">
    <property type="entry name" value="Tetracycline Repressor, domain 2"/>
    <property type="match status" value="1"/>
</dbReference>
<dbReference type="Pfam" id="PF00440">
    <property type="entry name" value="TetR_N"/>
    <property type="match status" value="1"/>
</dbReference>
<evidence type="ECO:0000259" key="5">
    <source>
        <dbReference type="PROSITE" id="PS50977"/>
    </source>
</evidence>
<keyword evidence="3" id="KW-0804">Transcription</keyword>
<dbReference type="Pfam" id="PF21993">
    <property type="entry name" value="TetR_C_13_2"/>
    <property type="match status" value="1"/>
</dbReference>
<dbReference type="SUPFAM" id="SSF46689">
    <property type="entry name" value="Homeodomain-like"/>
    <property type="match status" value="1"/>
</dbReference>
<dbReference type="OrthoDB" id="4567939at2"/>
<dbReference type="Proteomes" id="UP000271573">
    <property type="component" value="Chromosome"/>
</dbReference>
<sequence>MTTTARGTSTRERMLWSALALLQERGANALTVDAVLAHSKTPRGSVYHHFPGGREQILAETTRLGSQFVSAMIDQTGSSPVDLIDGIAAFWKDAMLRSDYQTGCTVAAVVIDGHQASEEVDAIAQEAFATWTGQVHDTYVRAGIPSERASLLASITLSLVEGALIQARIRRSLSPLDEAASSLKLLLAQP</sequence>
<dbReference type="SUPFAM" id="SSF48498">
    <property type="entry name" value="Tetracyclin repressor-like, C-terminal domain"/>
    <property type="match status" value="1"/>
</dbReference>
<dbReference type="KEGG" id="nbe:Back2_00060"/>
<keyword evidence="1" id="KW-0805">Transcription regulation</keyword>
<dbReference type="PROSITE" id="PS50977">
    <property type="entry name" value="HTH_TETR_2"/>
    <property type="match status" value="1"/>
</dbReference>
<proteinExistence type="predicted"/>
<evidence type="ECO:0000256" key="2">
    <source>
        <dbReference type="ARBA" id="ARBA00023125"/>
    </source>
</evidence>
<gene>
    <name evidence="6" type="ORF">Back2_00060</name>
</gene>
<feature type="domain" description="HTH tetR-type" evidence="5">
    <location>
        <begin position="8"/>
        <end position="68"/>
    </location>
</feature>
<dbReference type="InterPro" id="IPR009057">
    <property type="entry name" value="Homeodomain-like_sf"/>
</dbReference>
<dbReference type="InterPro" id="IPR001647">
    <property type="entry name" value="HTH_TetR"/>
</dbReference>
<evidence type="ECO:0000256" key="4">
    <source>
        <dbReference type="PROSITE-ProRule" id="PRU00335"/>
    </source>
</evidence>
<dbReference type="EMBL" id="AP019307">
    <property type="protein sequence ID" value="BBH15719.1"/>
    <property type="molecule type" value="Genomic_DNA"/>
</dbReference>
<feature type="DNA-binding region" description="H-T-H motif" evidence="4">
    <location>
        <begin position="31"/>
        <end position="50"/>
    </location>
</feature>
<dbReference type="AlphaFoldDB" id="A0A3G9IYA7"/>
<organism evidence="6 7">
    <name type="scientific">Nocardioides baekrokdamisoli</name>
    <dbReference type="NCBI Taxonomy" id="1804624"/>
    <lineage>
        <taxon>Bacteria</taxon>
        <taxon>Bacillati</taxon>
        <taxon>Actinomycetota</taxon>
        <taxon>Actinomycetes</taxon>
        <taxon>Propionibacteriales</taxon>
        <taxon>Nocardioidaceae</taxon>
        <taxon>Nocardioides</taxon>
    </lineage>
</organism>
<dbReference type="InterPro" id="IPR036271">
    <property type="entry name" value="Tet_transcr_reg_TetR-rel_C_sf"/>
</dbReference>
<dbReference type="PANTHER" id="PTHR47506">
    <property type="entry name" value="TRANSCRIPTIONAL REGULATORY PROTEIN"/>
    <property type="match status" value="1"/>
</dbReference>
<dbReference type="PANTHER" id="PTHR47506:SF3">
    <property type="entry name" value="HTH-TYPE TRANSCRIPTIONAL REGULATOR LMRA"/>
    <property type="match status" value="1"/>
</dbReference>
<name>A0A3G9IYA7_9ACTN</name>
<protein>
    <submittedName>
        <fullName evidence="6">TetR family transcriptional regulator</fullName>
    </submittedName>
</protein>
<evidence type="ECO:0000313" key="7">
    <source>
        <dbReference type="Proteomes" id="UP000271573"/>
    </source>
</evidence>
<keyword evidence="7" id="KW-1185">Reference proteome</keyword>
<accession>A0A3G9IYA7</accession>
<dbReference type="InterPro" id="IPR054156">
    <property type="entry name" value="YxaF_TetR_C"/>
</dbReference>
<evidence type="ECO:0000256" key="3">
    <source>
        <dbReference type="ARBA" id="ARBA00023163"/>
    </source>
</evidence>